<protein>
    <recommendedName>
        <fullName evidence="2">DNA repair protein SWI5 homolog</fullName>
    </recommendedName>
    <alternativeName>
        <fullName evidence="6">Protein SAE3 homolog</fullName>
    </alternativeName>
</protein>
<dbReference type="GO" id="GO:0034974">
    <property type="term" value="C:Swi5-Swi2 complex"/>
    <property type="evidence" value="ECO:0007669"/>
    <property type="project" value="TreeGrafter"/>
</dbReference>
<dbReference type="PANTHER" id="PTHR28529">
    <property type="entry name" value="DNA REPAIR PROTEIN SWI5 HOMOLOG"/>
    <property type="match status" value="1"/>
</dbReference>
<dbReference type="EMBL" id="OU899036">
    <property type="protein sequence ID" value="CAH1731067.1"/>
    <property type="molecule type" value="Genomic_DNA"/>
</dbReference>
<evidence type="ECO:0000256" key="3">
    <source>
        <dbReference type="ARBA" id="ARBA00022763"/>
    </source>
</evidence>
<organism evidence="8 9">
    <name type="scientific">Aphis gossypii</name>
    <name type="common">Cotton aphid</name>
    <dbReference type="NCBI Taxonomy" id="80765"/>
    <lineage>
        <taxon>Eukaryota</taxon>
        <taxon>Metazoa</taxon>
        <taxon>Ecdysozoa</taxon>
        <taxon>Arthropoda</taxon>
        <taxon>Hexapoda</taxon>
        <taxon>Insecta</taxon>
        <taxon>Pterygota</taxon>
        <taxon>Neoptera</taxon>
        <taxon>Paraneoptera</taxon>
        <taxon>Hemiptera</taxon>
        <taxon>Sternorrhyncha</taxon>
        <taxon>Aphidomorpha</taxon>
        <taxon>Aphidoidea</taxon>
        <taxon>Aphididae</taxon>
        <taxon>Aphidini</taxon>
        <taxon>Aphis</taxon>
        <taxon>Aphis</taxon>
    </lineage>
</organism>
<accession>A0A9P0NL38</accession>
<evidence type="ECO:0000256" key="4">
    <source>
        <dbReference type="ARBA" id="ARBA00023204"/>
    </source>
</evidence>
<evidence type="ECO:0000313" key="8">
    <source>
        <dbReference type="EMBL" id="CAH1731067.1"/>
    </source>
</evidence>
<feature type="coiled-coil region" evidence="7">
    <location>
        <begin position="15"/>
        <end position="42"/>
    </location>
</feature>
<comment type="similarity">
    <text evidence="1">Belongs to the SWI5/SAE3 family.</text>
</comment>
<name>A0A9P0NL38_APHGO</name>
<evidence type="ECO:0000313" key="9">
    <source>
        <dbReference type="Proteomes" id="UP001154329"/>
    </source>
</evidence>
<dbReference type="Pfam" id="PF07061">
    <property type="entry name" value="Swi5"/>
    <property type="match status" value="1"/>
</dbReference>
<keyword evidence="7" id="KW-0175">Coiled coil</keyword>
<dbReference type="PANTHER" id="PTHR28529:SF2">
    <property type="entry name" value="DNA REPAIR PROTEIN SWI5 HOMOLOG"/>
    <property type="match status" value="1"/>
</dbReference>
<keyword evidence="9" id="KW-1185">Reference proteome</keyword>
<gene>
    <name evidence="8" type="ORF">APHIGO_LOCUS7858</name>
</gene>
<proteinExistence type="inferred from homology"/>
<dbReference type="OrthoDB" id="19091at2759"/>
<keyword evidence="4" id="KW-0234">DNA repair</keyword>
<reference evidence="8" key="2">
    <citation type="submission" date="2022-10" db="EMBL/GenBank/DDBJ databases">
        <authorList>
            <consortium name="ENA_rothamsted_submissions"/>
            <consortium name="culmorum"/>
            <person name="King R."/>
        </authorList>
    </citation>
    <scope>NUCLEOTIDE SEQUENCE</scope>
</reference>
<keyword evidence="3" id="KW-0227">DNA damage</keyword>
<dbReference type="GO" id="GO:0032798">
    <property type="term" value="C:Swi5-Sfr1 complex"/>
    <property type="evidence" value="ECO:0007669"/>
    <property type="project" value="TreeGrafter"/>
</dbReference>
<dbReference type="GO" id="GO:0000724">
    <property type="term" value="P:double-strand break repair via homologous recombination"/>
    <property type="evidence" value="ECO:0007669"/>
    <property type="project" value="TreeGrafter"/>
</dbReference>
<evidence type="ECO:0000256" key="5">
    <source>
        <dbReference type="ARBA" id="ARBA00025380"/>
    </source>
</evidence>
<evidence type="ECO:0000256" key="1">
    <source>
        <dbReference type="ARBA" id="ARBA00008060"/>
    </source>
</evidence>
<reference evidence="8" key="1">
    <citation type="submission" date="2022-02" db="EMBL/GenBank/DDBJ databases">
        <authorList>
            <person name="King R."/>
        </authorList>
    </citation>
    <scope>NUCLEOTIDE SEQUENCE</scope>
</reference>
<evidence type="ECO:0000256" key="6">
    <source>
        <dbReference type="ARBA" id="ARBA00030081"/>
    </source>
</evidence>
<sequence>MNNDKKIAMNNLAEKKDLHELNKSLDIELEKLKKKKKEKDDIMKALHKYNDIKDATQEVLGRLAILEGVTVAEMHRKYDLLESD</sequence>
<dbReference type="Proteomes" id="UP001154329">
    <property type="component" value="Chromosome 3"/>
</dbReference>
<evidence type="ECO:0000256" key="7">
    <source>
        <dbReference type="SAM" id="Coils"/>
    </source>
</evidence>
<dbReference type="Gene3D" id="1.20.5.170">
    <property type="match status" value="1"/>
</dbReference>
<dbReference type="InterPro" id="IPR010760">
    <property type="entry name" value="DNA-repair_Swi5"/>
</dbReference>
<dbReference type="AlphaFoldDB" id="A0A9P0NL38"/>
<evidence type="ECO:0000256" key="2">
    <source>
        <dbReference type="ARBA" id="ARBA00019825"/>
    </source>
</evidence>
<comment type="function">
    <text evidence="5">Component of the swi5-sfr1 complex, a complex required for double-strand break repair via homologous recombination.</text>
</comment>